<dbReference type="PROSITE" id="PS00108">
    <property type="entry name" value="PROTEIN_KINASE_ST"/>
    <property type="match status" value="2"/>
</dbReference>
<dbReference type="PROSITE" id="PS51473">
    <property type="entry name" value="GNK2"/>
    <property type="match status" value="4"/>
</dbReference>
<keyword evidence="13" id="KW-0325">Glycoprotein</keyword>
<dbReference type="InterPro" id="IPR011009">
    <property type="entry name" value="Kinase-like_dom_sf"/>
</dbReference>
<dbReference type="STRING" id="77586.A0A0D9X1S9"/>
<keyword evidence="7" id="KW-0677">Repeat</keyword>
<dbReference type="Proteomes" id="UP000032180">
    <property type="component" value="Chromosome 7"/>
</dbReference>
<keyword evidence="9" id="KW-0418">Kinase</keyword>
<dbReference type="PANTHER" id="PTHR27002">
    <property type="entry name" value="RECEPTOR-LIKE SERINE/THREONINE-PROTEIN KINASE SD1-8"/>
    <property type="match status" value="1"/>
</dbReference>
<dbReference type="Pfam" id="PF00069">
    <property type="entry name" value="Pkinase"/>
    <property type="match status" value="1"/>
</dbReference>
<dbReference type="InterPro" id="IPR017441">
    <property type="entry name" value="Protein_kinase_ATP_BS"/>
</dbReference>
<evidence type="ECO:0000313" key="20">
    <source>
        <dbReference type="Proteomes" id="UP000032180"/>
    </source>
</evidence>
<dbReference type="InterPro" id="IPR008271">
    <property type="entry name" value="Ser/Thr_kinase_AS"/>
</dbReference>
<feature type="chain" id="PRO_5002349337" evidence="16">
    <location>
        <begin position="27"/>
        <end position="1324"/>
    </location>
</feature>
<evidence type="ECO:0000256" key="12">
    <source>
        <dbReference type="ARBA" id="ARBA00023136"/>
    </source>
</evidence>
<dbReference type="PROSITE" id="PS50011">
    <property type="entry name" value="PROTEIN_KINASE_DOM"/>
    <property type="match status" value="2"/>
</dbReference>
<feature type="signal peptide" evidence="16">
    <location>
        <begin position="1"/>
        <end position="26"/>
    </location>
</feature>
<dbReference type="HOGENOM" id="CLU_000288_178_7_1"/>
<keyword evidence="10 14" id="KW-0067">ATP-binding</keyword>
<keyword evidence="8 14" id="KW-0547">Nucleotide-binding</keyword>
<evidence type="ECO:0000256" key="16">
    <source>
        <dbReference type="SAM" id="SignalP"/>
    </source>
</evidence>
<reference evidence="19 20" key="1">
    <citation type="submission" date="2012-08" db="EMBL/GenBank/DDBJ databases">
        <title>Oryza genome evolution.</title>
        <authorList>
            <person name="Wing R.A."/>
        </authorList>
    </citation>
    <scope>NUCLEOTIDE SEQUENCE</scope>
</reference>
<feature type="domain" description="Protein kinase" evidence="17">
    <location>
        <begin position="337"/>
        <end position="613"/>
    </location>
</feature>
<organism evidence="19 20">
    <name type="scientific">Leersia perrieri</name>
    <dbReference type="NCBI Taxonomy" id="77586"/>
    <lineage>
        <taxon>Eukaryota</taxon>
        <taxon>Viridiplantae</taxon>
        <taxon>Streptophyta</taxon>
        <taxon>Embryophyta</taxon>
        <taxon>Tracheophyta</taxon>
        <taxon>Spermatophyta</taxon>
        <taxon>Magnoliopsida</taxon>
        <taxon>Liliopsida</taxon>
        <taxon>Poales</taxon>
        <taxon>Poaceae</taxon>
        <taxon>BOP clade</taxon>
        <taxon>Oryzoideae</taxon>
        <taxon>Oryzeae</taxon>
        <taxon>Oryzinae</taxon>
        <taxon>Leersia</taxon>
    </lineage>
</organism>
<dbReference type="InterPro" id="IPR000719">
    <property type="entry name" value="Prot_kinase_dom"/>
</dbReference>
<keyword evidence="3" id="KW-0597">Phosphoprotein</keyword>
<feature type="binding site" evidence="14">
    <location>
        <position position="365"/>
    </location>
    <ligand>
        <name>ATP</name>
        <dbReference type="ChEBI" id="CHEBI:30616"/>
    </ligand>
</feature>
<feature type="transmembrane region" description="Helical" evidence="15">
    <location>
        <begin position="932"/>
        <end position="954"/>
    </location>
</feature>
<evidence type="ECO:0000256" key="4">
    <source>
        <dbReference type="ARBA" id="ARBA00022679"/>
    </source>
</evidence>
<keyword evidence="2" id="KW-0723">Serine/threonine-protein kinase</keyword>
<feature type="domain" description="Gnk2-homologous" evidence="18">
    <location>
        <begin position="24"/>
        <end position="125"/>
    </location>
</feature>
<dbReference type="Pfam" id="PF07714">
    <property type="entry name" value="PK_Tyr_Ser-Thr"/>
    <property type="match status" value="1"/>
</dbReference>
<evidence type="ECO:0000256" key="15">
    <source>
        <dbReference type="SAM" id="Phobius"/>
    </source>
</evidence>
<reference evidence="20" key="2">
    <citation type="submission" date="2013-12" db="EMBL/GenBank/DDBJ databases">
        <authorList>
            <person name="Yu Y."/>
            <person name="Lee S."/>
            <person name="de Baynast K."/>
            <person name="Wissotski M."/>
            <person name="Liu L."/>
            <person name="Talag J."/>
            <person name="Goicoechea J."/>
            <person name="Angelova A."/>
            <person name="Jetty R."/>
            <person name="Kudrna D."/>
            <person name="Golser W."/>
            <person name="Rivera L."/>
            <person name="Zhang J."/>
            <person name="Wing R."/>
        </authorList>
    </citation>
    <scope>NUCLEOTIDE SEQUENCE</scope>
</reference>
<dbReference type="FunFam" id="1.10.510.10:FF:000129">
    <property type="entry name" value="cysteine-rich receptor-like protein kinase 10"/>
    <property type="match status" value="2"/>
</dbReference>
<proteinExistence type="predicted"/>
<accession>A0A0D9X1S9</accession>
<feature type="domain" description="Protein kinase" evidence="17">
    <location>
        <begin position="994"/>
        <end position="1281"/>
    </location>
</feature>
<dbReference type="GO" id="GO:0005886">
    <property type="term" value="C:plasma membrane"/>
    <property type="evidence" value="ECO:0007669"/>
    <property type="project" value="TreeGrafter"/>
</dbReference>
<dbReference type="Gene3D" id="1.10.510.10">
    <property type="entry name" value="Transferase(Phosphotransferase) domain 1"/>
    <property type="match status" value="2"/>
</dbReference>
<dbReference type="Pfam" id="PF01657">
    <property type="entry name" value="Stress-antifung"/>
    <property type="match status" value="4"/>
</dbReference>
<dbReference type="FunFam" id="3.30.430.20:FF:000002">
    <property type="entry name" value="Cysteine-rich receptor-like protein kinase 10"/>
    <property type="match status" value="1"/>
</dbReference>
<dbReference type="SUPFAM" id="SSF56112">
    <property type="entry name" value="Protein kinase-like (PK-like)"/>
    <property type="match status" value="2"/>
</dbReference>
<evidence type="ECO:0000256" key="5">
    <source>
        <dbReference type="ARBA" id="ARBA00022692"/>
    </source>
</evidence>
<dbReference type="PANTHER" id="PTHR27002:SF1054">
    <property type="entry name" value="OS07G0628700 PROTEIN"/>
    <property type="match status" value="1"/>
</dbReference>
<evidence type="ECO:0000256" key="7">
    <source>
        <dbReference type="ARBA" id="ARBA00022737"/>
    </source>
</evidence>
<dbReference type="InterPro" id="IPR002902">
    <property type="entry name" value="GNK2"/>
</dbReference>
<dbReference type="CDD" id="cd23509">
    <property type="entry name" value="Gnk2-like"/>
    <property type="match status" value="4"/>
</dbReference>
<evidence type="ECO:0000256" key="11">
    <source>
        <dbReference type="ARBA" id="ARBA00022989"/>
    </source>
</evidence>
<dbReference type="GO" id="GO:0006950">
    <property type="term" value="P:response to stress"/>
    <property type="evidence" value="ECO:0007669"/>
    <property type="project" value="UniProtKB-ARBA"/>
</dbReference>
<dbReference type="InterPro" id="IPR038408">
    <property type="entry name" value="GNK2_sf"/>
</dbReference>
<keyword evidence="4" id="KW-0808">Transferase</keyword>
<keyword evidence="12 15" id="KW-0472">Membrane</keyword>
<evidence type="ECO:0000256" key="10">
    <source>
        <dbReference type="ARBA" id="ARBA00022840"/>
    </source>
</evidence>
<keyword evidence="6 16" id="KW-0732">Signal</keyword>
<dbReference type="Gramene" id="LPERR07G20050.1">
    <property type="protein sequence ID" value="LPERR07G20050.1"/>
    <property type="gene ID" value="LPERR07G20050"/>
</dbReference>
<sequence length="1324" mass="145027">MHGGVRTLALVILGLALAVAPPPSAAFDQVCGDRHYKANSTFAADFQRVAGALPGNTTSSASLFATAAVAGEVYALALCRGDLAPQPCGVCVDAAFNDAQQVCPYSMDVTMYYSTCVVRFSGDDFLAGRNNSQQKIILSTAQTLGPAVAGRFHGLVNDLLNETVDYAVTNTSDSVRRLFATGEVDVDGGYFDEQFSKIYTSAQCTPDLTPAQCRGCLETAMAEMPRQVFPANSPGGRVVGERCDLRYDVFAFYTMDAMVRMQVGLGQGGKKKSSPVLAIVLPIVLVGLLMFTLVTLYIWRKKRLLPKAPLIENTDDLEDFDSIFIELATLQLATTNFDESNRIGEGGFGVVYKGVLPDGQEVAVKRLSRFSKQGLGQLKNELALVAKLQHKNLVRLIGVCLEEGEKVLVYEYMPNKSLDTILFDPDKGKQLDWGKRYRILNGIARGLQYLHEHSQLKIVHRDLKASNVLLDADMKPKIADFGLAKIFGDDQTRNATSRIVGTLGYMSPEYAMRGQYSTNLDVFSFGVLVLEIVTGRRNSYAVISEHSEDLFSLVWRHWNEGTVTEIVDPALGRHYPRGDIQKCINIGLLCVQQNPTDRPSMSTIIVMLSSDTVTLQAPYRPAYLFGRSRSYSYTETVDMIQASSEPHSSITELEPRIVRAAASVGNMRAAVVHVVAIAGVLITALHAPPLAGAYPWGSCDTSSNYTASSAFQQNLLALTTTLPGNVSTSPDLFAAVAFGAAPDTVYALAYCPPFDNQNVSGCRACVASGFADAQRLCPFNRGVTIVYNPCIFSFYGRDFLNSTNNPKDQEVMLFNSQNVTVSDVGEFNRATYELLNGTADYAANAGGTRGRFATGEISFDATYPRIYSMAWCTPDMAPRQCRACLAAAIAEMPGSFIPNTQGARIAGARCTVRFEVYPFYNGSGMDGKTGKILAIVLPIVAALLASTVIGFCCWRRRAKTTKRSLSYASHTDDIQSIESLIIDLSTLRTATNNFAENNKLGEGGFGAVYKGSLPEGGQEIAVKRLSQNSGQGIGELKNELVLIAKLQHKSLVRLVGVCLEDDEKLLVYEYMPNKSLDTFLFDSVKRKQIDWGKRFMIIKGIAGGLQYLHEDSQLKIVHRDLKASNVLLDTNMNPKISDFGLARLFGEDQSREITNRVVGTYGYMAPEYALRGHYSIKSDIYSFGVLLLEIITGRKNSDSFNSEQSVDLLSLIWEHWAMKTIMEMVDPSLRSDSSLDDILRCIHIGLVCVQEDPMDRPTMSMINVMLESNTVPVQAPSRPAFFTEMSGNDIGSSMYSQPYPVADYTGRSTVMSPNEVTITEPEPR</sequence>
<evidence type="ECO:0000256" key="2">
    <source>
        <dbReference type="ARBA" id="ARBA00022527"/>
    </source>
</evidence>
<dbReference type="SMART" id="SM00220">
    <property type="entry name" value="S_TKc"/>
    <property type="match status" value="2"/>
</dbReference>
<dbReference type="Gene3D" id="3.30.200.20">
    <property type="entry name" value="Phosphorylase Kinase, domain 1"/>
    <property type="match status" value="2"/>
</dbReference>
<evidence type="ECO:0000313" key="19">
    <source>
        <dbReference type="EnsemblPlants" id="LPERR07G20050.1"/>
    </source>
</evidence>
<evidence type="ECO:0000256" key="13">
    <source>
        <dbReference type="ARBA" id="ARBA00023180"/>
    </source>
</evidence>
<feature type="transmembrane region" description="Helical" evidence="15">
    <location>
        <begin position="276"/>
        <end position="299"/>
    </location>
</feature>
<dbReference type="eggNOG" id="ENOG502QWDY">
    <property type="taxonomic scope" value="Eukaryota"/>
</dbReference>
<dbReference type="GO" id="GO:0004674">
    <property type="term" value="F:protein serine/threonine kinase activity"/>
    <property type="evidence" value="ECO:0007669"/>
    <property type="project" value="UniProtKB-KW"/>
</dbReference>
<dbReference type="FunFam" id="3.30.200.20:FF:000142">
    <property type="entry name" value="Cysteine-rich receptor-like protein kinase 10"/>
    <property type="match status" value="2"/>
</dbReference>
<keyword evidence="11 15" id="KW-1133">Transmembrane helix</keyword>
<evidence type="ECO:0000256" key="3">
    <source>
        <dbReference type="ARBA" id="ARBA00022553"/>
    </source>
</evidence>
<comment type="subcellular location">
    <subcellularLocation>
        <location evidence="1">Membrane</location>
        <topology evidence="1">Single-pass membrane protein</topology>
    </subcellularLocation>
</comment>
<evidence type="ECO:0000259" key="18">
    <source>
        <dbReference type="PROSITE" id="PS51473"/>
    </source>
</evidence>
<evidence type="ECO:0000256" key="9">
    <source>
        <dbReference type="ARBA" id="ARBA00022777"/>
    </source>
</evidence>
<dbReference type="PROSITE" id="PS00107">
    <property type="entry name" value="PROTEIN_KINASE_ATP"/>
    <property type="match status" value="2"/>
</dbReference>
<dbReference type="EnsemblPlants" id="LPERR07G20050.1">
    <property type="protein sequence ID" value="LPERR07G20050.1"/>
    <property type="gene ID" value="LPERR07G20050"/>
</dbReference>
<dbReference type="GO" id="GO:0005524">
    <property type="term" value="F:ATP binding"/>
    <property type="evidence" value="ECO:0007669"/>
    <property type="project" value="UniProtKB-UniRule"/>
</dbReference>
<evidence type="ECO:0000256" key="14">
    <source>
        <dbReference type="PROSITE-ProRule" id="PRU10141"/>
    </source>
</evidence>
<dbReference type="Gene3D" id="3.30.430.20">
    <property type="entry name" value="Gnk2 domain, C-X8-C-X2-C motif"/>
    <property type="match status" value="4"/>
</dbReference>
<evidence type="ECO:0000256" key="1">
    <source>
        <dbReference type="ARBA" id="ARBA00004167"/>
    </source>
</evidence>
<feature type="binding site" evidence="14">
    <location>
        <position position="1023"/>
    </location>
    <ligand>
        <name>ATP</name>
        <dbReference type="ChEBI" id="CHEBI:30616"/>
    </ligand>
</feature>
<protein>
    <submittedName>
        <fullName evidence="19">Uncharacterized protein</fullName>
    </submittedName>
</protein>
<evidence type="ECO:0000256" key="6">
    <source>
        <dbReference type="ARBA" id="ARBA00022729"/>
    </source>
</evidence>
<keyword evidence="5 15" id="KW-0812">Transmembrane</keyword>
<evidence type="ECO:0000256" key="8">
    <source>
        <dbReference type="ARBA" id="ARBA00022741"/>
    </source>
</evidence>
<feature type="domain" description="Gnk2-homologous" evidence="18">
    <location>
        <begin position="809"/>
        <end position="919"/>
    </location>
</feature>
<name>A0A0D9X1S9_9ORYZ</name>
<reference evidence="19" key="3">
    <citation type="submission" date="2015-04" db="UniProtKB">
        <authorList>
            <consortium name="EnsemblPlants"/>
        </authorList>
    </citation>
    <scope>IDENTIFICATION</scope>
</reference>
<evidence type="ECO:0000259" key="17">
    <source>
        <dbReference type="PROSITE" id="PS50011"/>
    </source>
</evidence>
<dbReference type="InterPro" id="IPR001245">
    <property type="entry name" value="Ser-Thr/Tyr_kinase_cat_dom"/>
</dbReference>
<dbReference type="CDD" id="cd14066">
    <property type="entry name" value="STKc_IRAK"/>
    <property type="match status" value="2"/>
</dbReference>
<feature type="domain" description="Gnk2-homologous" evidence="18">
    <location>
        <begin position="693"/>
        <end position="799"/>
    </location>
</feature>
<keyword evidence="20" id="KW-1185">Reference proteome</keyword>
<feature type="domain" description="Gnk2-homologous" evidence="18">
    <location>
        <begin position="132"/>
        <end position="252"/>
    </location>
</feature>